<evidence type="ECO:0000313" key="2">
    <source>
        <dbReference type="Proteomes" id="UP001165044"/>
    </source>
</evidence>
<protein>
    <recommendedName>
        <fullName evidence="3">HEAT repeat domain-containing protein</fullName>
    </recommendedName>
</protein>
<reference evidence="1" key="1">
    <citation type="journal article" date="2023" name="Antonie Van Leeuwenhoek">
        <title>Mesoterricola silvestris gen. nov., sp. nov., Mesoterricola sediminis sp. nov., Geothrix oryzae sp. nov., Geothrix edaphica sp. nov., Geothrix rubra sp. nov., and Geothrix limicola sp. nov., six novel members of Acidobacteriota isolated from soils.</title>
        <authorList>
            <person name="Itoh H."/>
            <person name="Sugisawa Y."/>
            <person name="Mise K."/>
            <person name="Xu Z."/>
            <person name="Kuniyasu M."/>
            <person name="Ushijima N."/>
            <person name="Kawano K."/>
            <person name="Kobayashi E."/>
            <person name="Shiratori Y."/>
            <person name="Masuda Y."/>
            <person name="Senoo K."/>
        </authorList>
    </citation>
    <scope>NUCLEOTIDE SEQUENCE</scope>
    <source>
        <strain evidence="1">Red802</strain>
    </source>
</reference>
<accession>A0ABQ5PY47</accession>
<dbReference type="PANTHER" id="PTHR12697:SF5">
    <property type="entry name" value="DEOXYHYPUSINE HYDROXYLASE"/>
    <property type="match status" value="1"/>
</dbReference>
<evidence type="ECO:0000313" key="1">
    <source>
        <dbReference type="EMBL" id="GLH67071.1"/>
    </source>
</evidence>
<dbReference type="Proteomes" id="UP001165044">
    <property type="component" value="Unassembled WGS sequence"/>
</dbReference>
<dbReference type="Gene3D" id="1.25.10.10">
    <property type="entry name" value="Leucine-rich Repeat Variant"/>
    <property type="match status" value="1"/>
</dbReference>
<dbReference type="RefSeq" id="WP_285607905.1">
    <property type="nucleotide sequence ID" value="NZ_BSDC01000001.1"/>
</dbReference>
<evidence type="ECO:0008006" key="3">
    <source>
        <dbReference type="Google" id="ProtNLM"/>
    </source>
</evidence>
<comment type="caution">
    <text evidence="1">The sequence shown here is derived from an EMBL/GenBank/DDBJ whole genome shotgun (WGS) entry which is preliminary data.</text>
</comment>
<dbReference type="SMART" id="SM00567">
    <property type="entry name" value="EZ_HEAT"/>
    <property type="match status" value="4"/>
</dbReference>
<organism evidence="1 2">
    <name type="scientific">Geothrix edaphica</name>
    <dbReference type="NCBI Taxonomy" id="2927976"/>
    <lineage>
        <taxon>Bacteria</taxon>
        <taxon>Pseudomonadati</taxon>
        <taxon>Acidobacteriota</taxon>
        <taxon>Holophagae</taxon>
        <taxon>Holophagales</taxon>
        <taxon>Holophagaceae</taxon>
        <taxon>Geothrix</taxon>
    </lineage>
</organism>
<gene>
    <name evidence="1" type="ORF">GETHED_14350</name>
</gene>
<dbReference type="InterPro" id="IPR016024">
    <property type="entry name" value="ARM-type_fold"/>
</dbReference>
<dbReference type="SUPFAM" id="SSF48371">
    <property type="entry name" value="ARM repeat"/>
    <property type="match status" value="1"/>
</dbReference>
<sequence length="758" mass="82681">MSDSLQFAQTLAVAFRSMQMYTAAHPRSKDAVATAYAILQEQLEERPRIQFVVSGARSFFNGEAQEDRSPHLAALVRQVTERGVSGFIIERGATPDEFAAFLEALGTRPPRVQELGGLESMLLAAGVKRIQITQVRYQVVLEGDEAEEAGRELNRAPSVQAPPAEDPLVKAILEALLFSLPLGQGADPGGHGDGPAPAEADELAFLKDFQPLQLGGLGPLGAELGFGPDQPSGDQVDTLRQVLSGLGPGMLLRLLAGLDTLPQEPAGLAVGVQGLAGGLLQQAVTGLLGQGATWDQLAGPVQGILNRLSDRDQVRGGLGDFLRGQGHDPSKIGLLLRRVTWEDLSLEARLVKVLEEGCLFDLTLDERLAFLRELLDLGRIDDFIRVQELLLDALRQERLLRLQSAQTLAGIARWAHAPGLPPDIEAPLTEGLKANFPWEPDPPTHRWTTEALETLLRAHVSRGHLNQVISDVRELEEVCAFLDHPQPWRQEAYDRLLEPLRRPGVLDEVVAHLYGMDRAHLASEVFPYLEFIGVPMVHHLMACLGHEEDRVKRGRLVEAIRQMGPTALPPILQALESPTWYLVRNALNLLTDIGDAGLIHAIAPLLRHPEPRVRRVAIRSLWRLCGPASEPYLIPRMKETDPGALEEVLFALGQLKSVAGLPAIAEFAQDRRAMEKLRIKAIETLGAIGSPEALAPLAELTRRRGFFAGTESTPIRLAAARALMDLGTPAAMAFLKGVQEAEPRGEFREALMGLRGMA</sequence>
<dbReference type="InterPro" id="IPR004155">
    <property type="entry name" value="PBS_lyase_HEAT"/>
</dbReference>
<name>A0ABQ5PY47_9BACT</name>
<dbReference type="Pfam" id="PF13646">
    <property type="entry name" value="HEAT_2"/>
    <property type="match status" value="1"/>
</dbReference>
<dbReference type="PANTHER" id="PTHR12697">
    <property type="entry name" value="PBS LYASE HEAT-LIKE PROTEIN"/>
    <property type="match status" value="1"/>
</dbReference>
<dbReference type="Pfam" id="PF03130">
    <property type="entry name" value="HEAT_PBS"/>
    <property type="match status" value="1"/>
</dbReference>
<proteinExistence type="predicted"/>
<dbReference type="InterPro" id="IPR011989">
    <property type="entry name" value="ARM-like"/>
</dbReference>
<dbReference type="EMBL" id="BSDC01000001">
    <property type="protein sequence ID" value="GLH67071.1"/>
    <property type="molecule type" value="Genomic_DNA"/>
</dbReference>
<keyword evidence="2" id="KW-1185">Reference proteome</keyword>